<dbReference type="KEGG" id="dps:DP1945"/>
<keyword evidence="7" id="KW-0175">Coiled coil</keyword>
<dbReference type="GO" id="GO:0008855">
    <property type="term" value="F:exodeoxyribonuclease VII activity"/>
    <property type="evidence" value="ECO:0007669"/>
    <property type="project" value="UniProtKB-UniRule"/>
</dbReference>
<keyword evidence="11" id="KW-1185">Reference proteome</keyword>
<dbReference type="InterPro" id="IPR012340">
    <property type="entry name" value="NA-bd_OB-fold"/>
</dbReference>
<dbReference type="GO" id="GO:0005737">
    <property type="term" value="C:cytoplasm"/>
    <property type="evidence" value="ECO:0007669"/>
    <property type="project" value="UniProtKB-SubCell"/>
</dbReference>
<dbReference type="GO" id="GO:0003676">
    <property type="term" value="F:nucleic acid binding"/>
    <property type="evidence" value="ECO:0007669"/>
    <property type="project" value="InterPro"/>
</dbReference>
<dbReference type="OrthoDB" id="9802795at2"/>
<dbReference type="Proteomes" id="UP000000602">
    <property type="component" value="Chromosome"/>
</dbReference>
<dbReference type="STRING" id="177439.DP1945"/>
<evidence type="ECO:0000259" key="8">
    <source>
        <dbReference type="Pfam" id="PF02601"/>
    </source>
</evidence>
<evidence type="ECO:0000256" key="6">
    <source>
        <dbReference type="RuleBase" id="RU004355"/>
    </source>
</evidence>
<dbReference type="InterPro" id="IPR025824">
    <property type="entry name" value="OB-fold_nuc-bd_dom"/>
</dbReference>
<dbReference type="InterPro" id="IPR003753">
    <property type="entry name" value="Exonuc_VII_L"/>
</dbReference>
<accession>Q6ALV1</accession>
<feature type="domain" description="Exonuclease VII large subunit C-terminal" evidence="8">
    <location>
        <begin position="125"/>
        <end position="441"/>
    </location>
</feature>
<dbReference type="CDD" id="cd04489">
    <property type="entry name" value="ExoVII_LU_OBF"/>
    <property type="match status" value="1"/>
</dbReference>
<dbReference type="NCBIfam" id="TIGR00237">
    <property type="entry name" value="xseA"/>
    <property type="match status" value="1"/>
</dbReference>
<dbReference type="EC" id="3.1.11.6" evidence="5"/>
<organism evidence="10 11">
    <name type="scientific">Desulfotalea psychrophila (strain LSv54 / DSM 12343)</name>
    <dbReference type="NCBI Taxonomy" id="177439"/>
    <lineage>
        <taxon>Bacteria</taxon>
        <taxon>Pseudomonadati</taxon>
        <taxon>Thermodesulfobacteriota</taxon>
        <taxon>Desulfobulbia</taxon>
        <taxon>Desulfobulbales</taxon>
        <taxon>Desulfocapsaceae</taxon>
        <taxon>Desulfotalea</taxon>
    </lineage>
</organism>
<dbReference type="InterPro" id="IPR020579">
    <property type="entry name" value="Exonuc_VII_lsu_C"/>
</dbReference>
<dbReference type="HOGENOM" id="CLU_023625_3_1_7"/>
<keyword evidence="2 5" id="KW-0540">Nuclease</keyword>
<feature type="domain" description="OB-fold nucleic acid binding" evidence="9">
    <location>
        <begin position="9"/>
        <end position="102"/>
    </location>
</feature>
<proteinExistence type="inferred from homology"/>
<evidence type="ECO:0000313" key="11">
    <source>
        <dbReference type="Proteomes" id="UP000000602"/>
    </source>
</evidence>
<evidence type="ECO:0000256" key="2">
    <source>
        <dbReference type="ARBA" id="ARBA00022722"/>
    </source>
</evidence>
<comment type="function">
    <text evidence="5">Bidirectionally degrades single-stranded DNA into large acid-insoluble oligonucleotides, which are then degraded further into small acid-soluble oligonucleotides.</text>
</comment>
<evidence type="ECO:0000256" key="7">
    <source>
        <dbReference type="SAM" id="Coils"/>
    </source>
</evidence>
<keyword evidence="4 5" id="KW-0269">Exonuclease</keyword>
<comment type="subcellular location">
    <subcellularLocation>
        <location evidence="5 6">Cytoplasm</location>
    </subcellularLocation>
</comment>
<evidence type="ECO:0000313" key="10">
    <source>
        <dbReference type="EMBL" id="CAG36674.1"/>
    </source>
</evidence>
<dbReference type="PANTHER" id="PTHR30008:SF0">
    <property type="entry name" value="EXODEOXYRIBONUCLEASE 7 LARGE SUBUNIT"/>
    <property type="match status" value="1"/>
</dbReference>
<dbReference type="AlphaFoldDB" id="Q6ALV1"/>
<comment type="similarity">
    <text evidence="5 6">Belongs to the XseA family.</text>
</comment>
<keyword evidence="1 5" id="KW-0963">Cytoplasm</keyword>
<dbReference type="eggNOG" id="COG1570">
    <property type="taxonomic scope" value="Bacteria"/>
</dbReference>
<dbReference type="HAMAP" id="MF_00378">
    <property type="entry name" value="Exonuc_7_L"/>
    <property type="match status" value="1"/>
</dbReference>
<protein>
    <recommendedName>
        <fullName evidence="5">Exodeoxyribonuclease 7 large subunit</fullName>
        <ecNumber evidence="5">3.1.11.6</ecNumber>
    </recommendedName>
    <alternativeName>
        <fullName evidence="5">Exodeoxyribonuclease VII large subunit</fullName>
        <shortName evidence="5">Exonuclease VII large subunit</shortName>
    </alternativeName>
</protein>
<evidence type="ECO:0000256" key="4">
    <source>
        <dbReference type="ARBA" id="ARBA00022839"/>
    </source>
</evidence>
<reference evidence="11" key="1">
    <citation type="journal article" date="2004" name="Environ. Microbiol.">
        <title>The genome of Desulfotalea psychrophila, a sulfate-reducing bacterium from permanently cold Arctic sediments.</title>
        <authorList>
            <person name="Rabus R."/>
            <person name="Ruepp A."/>
            <person name="Frickey T."/>
            <person name="Rattei T."/>
            <person name="Fartmann B."/>
            <person name="Stark M."/>
            <person name="Bauer M."/>
            <person name="Zibat A."/>
            <person name="Lombardot T."/>
            <person name="Becker I."/>
            <person name="Amann J."/>
            <person name="Gellner K."/>
            <person name="Teeling H."/>
            <person name="Leuschner W.D."/>
            <person name="Gloeckner F.-O."/>
            <person name="Lupas A.N."/>
            <person name="Amann R."/>
            <person name="Klenk H.-P."/>
        </authorList>
    </citation>
    <scope>NUCLEOTIDE SEQUENCE [LARGE SCALE GENOMIC DNA]</scope>
    <source>
        <strain evidence="11">DSM 12343 / LSv54</strain>
    </source>
</reference>
<dbReference type="Pfam" id="PF02601">
    <property type="entry name" value="Exonuc_VII_L"/>
    <property type="match status" value="1"/>
</dbReference>
<comment type="catalytic activity">
    <reaction evidence="5 6">
        <text>Exonucleolytic cleavage in either 5'- to 3'- or 3'- to 5'-direction to yield nucleoside 5'-phosphates.</text>
        <dbReference type="EC" id="3.1.11.6"/>
    </reaction>
</comment>
<evidence type="ECO:0000256" key="1">
    <source>
        <dbReference type="ARBA" id="ARBA00022490"/>
    </source>
</evidence>
<dbReference type="PANTHER" id="PTHR30008">
    <property type="entry name" value="EXODEOXYRIBONUCLEASE 7 LARGE SUBUNIT"/>
    <property type="match status" value="1"/>
</dbReference>
<dbReference type="Pfam" id="PF13742">
    <property type="entry name" value="tRNA_anti_2"/>
    <property type="match status" value="1"/>
</dbReference>
<sequence length="448" mass="50258">MTFLKQPIYSVSEITGSIKTLLEGKFRFITIRGEISNLKTPYSGHSYFTLKDDKAQIRAVIFKNQKRYLLDPLQDGKQVICHGRISLYEPRGEYQIIVDSIEGDGAGQFRQEFEKIKKRLEERGYFAGSSKKNIPPYPEKIVIISSPTGAAIQDFLKIYQIRQSFTHLQILPVRVQGEQAAEEIAEAIRIANGLDNIDLIVLCRGGGSIEDLWAFNEIAVAEAIHASQLPVVTGVGHEVDFTIADFCADARAATPTGAAEMLLADSEELGRKIMAYGNRQRAILGGQISFYQQKLKRLTKSLSLIEYSVEQSSHHLELTISYFKQAMLSSMERREQKLQQGSERLKAEAPLHKIILQKQRVENLKHRLKRQIRHSLDEKKGQFSQQAALLNSVSPLATLSRGYAVARIISTGRKEIISNSTQVKEGQEINVLLGQGSLDCKIVKSNQD</sequence>
<dbReference type="GO" id="GO:0006308">
    <property type="term" value="P:DNA catabolic process"/>
    <property type="evidence" value="ECO:0007669"/>
    <property type="project" value="UniProtKB-UniRule"/>
</dbReference>
<evidence type="ECO:0000256" key="3">
    <source>
        <dbReference type="ARBA" id="ARBA00022801"/>
    </source>
</evidence>
<gene>
    <name evidence="5" type="primary">xseA</name>
    <name evidence="10" type="ordered locus">DP1945</name>
</gene>
<dbReference type="Gene3D" id="2.40.50.140">
    <property type="entry name" value="Nucleic acid-binding proteins"/>
    <property type="match status" value="1"/>
</dbReference>
<feature type="coiled-coil region" evidence="7">
    <location>
        <begin position="328"/>
        <end position="378"/>
    </location>
</feature>
<dbReference type="EMBL" id="CR522870">
    <property type="protein sequence ID" value="CAG36674.1"/>
    <property type="molecule type" value="Genomic_DNA"/>
</dbReference>
<keyword evidence="3 5" id="KW-0378">Hydrolase</keyword>
<dbReference type="RefSeq" id="WP_011189186.1">
    <property type="nucleotide sequence ID" value="NC_006138.1"/>
</dbReference>
<comment type="subunit">
    <text evidence="5">Heterooligomer composed of large and small subunits.</text>
</comment>
<evidence type="ECO:0000256" key="5">
    <source>
        <dbReference type="HAMAP-Rule" id="MF_00378"/>
    </source>
</evidence>
<dbReference type="GO" id="GO:0009318">
    <property type="term" value="C:exodeoxyribonuclease VII complex"/>
    <property type="evidence" value="ECO:0007669"/>
    <property type="project" value="UniProtKB-UniRule"/>
</dbReference>
<evidence type="ECO:0000259" key="9">
    <source>
        <dbReference type="Pfam" id="PF13742"/>
    </source>
</evidence>
<name>Q6ALV1_DESPS</name>